<accession>A0A060SMM8</accession>
<reference evidence="1" key="1">
    <citation type="submission" date="2014-01" db="EMBL/GenBank/DDBJ databases">
        <title>The genome of the white-rot fungus Pycnoporus cinnabarinus: a basidiomycete model with a versatile arsenal for lignocellulosic biomass breakdown.</title>
        <authorList>
            <person name="Levasseur A."/>
            <person name="Lomascolo A."/>
            <person name="Ruiz-Duenas F.J."/>
            <person name="Uzan E."/>
            <person name="Piumi F."/>
            <person name="Kues U."/>
            <person name="Ram A.F.J."/>
            <person name="Murat C."/>
            <person name="Haon M."/>
            <person name="Benoit I."/>
            <person name="Arfi Y."/>
            <person name="Chevret D."/>
            <person name="Drula E."/>
            <person name="Kwon M.J."/>
            <person name="Gouret P."/>
            <person name="Lesage-Meessen L."/>
            <person name="Lombard V."/>
            <person name="Mariette J."/>
            <person name="Noirot C."/>
            <person name="Park J."/>
            <person name="Patyshakuliyeva A."/>
            <person name="Wieneger R.A.B."/>
            <person name="Wosten H.A.B."/>
            <person name="Martin F."/>
            <person name="Coutinho P.M."/>
            <person name="de Vries R."/>
            <person name="Martinez A.T."/>
            <person name="Klopp C."/>
            <person name="Pontarotti P."/>
            <person name="Henrissat B."/>
            <person name="Record E."/>
        </authorList>
    </citation>
    <scope>NUCLEOTIDE SEQUENCE [LARGE SCALE GENOMIC DNA]</scope>
    <source>
        <strain evidence="1">BRFM137</strain>
    </source>
</reference>
<dbReference type="OMA" id="YESDPPW"/>
<protein>
    <submittedName>
        <fullName evidence="1">Uncharacterized protein</fullName>
    </submittedName>
</protein>
<gene>
    <name evidence="1" type="ORF">BN946_scf185013.g119</name>
</gene>
<sequence>MIPNPSTTEDLLTNLTNAITAHPSASLGHLLSYHAAHPGLHSTASFNLLMKFAIRHASFGTVRDLLDRMVREGVPGDVETRTLRVRCLVRTGFWKQAWHEEAVRMQKDGTPMPLPVWLEFFGEVKRGAIRVAASTRWNGRKLKPGMLEPPDPSVIAERLDALVHHYPLVTAADLEQVPPRVVYSIVRSFIAQDQRLVAAKLTADYFATLPHQLDEEWRRSCMSIIHLHLKPRRRTVAEHHAICKTLFEFLQMHREFRPNSTTLFFLLGSLRGSRRPGTRADAVVRGFVKHWGSDIVDDAVRRRLASYWLRERKPDRAEGVSELQAAVDEQRVGWRAEKETIRGDSSQDRARRVRWLDLHRSPRKATQRFYWRLLRRRLWRVKMRRTE</sequence>
<dbReference type="AlphaFoldDB" id="A0A060SMM8"/>
<name>A0A060SMM8_PYCCI</name>
<dbReference type="EMBL" id="CCBP010000121">
    <property type="protein sequence ID" value="CDO73484.1"/>
    <property type="molecule type" value="Genomic_DNA"/>
</dbReference>
<evidence type="ECO:0000313" key="2">
    <source>
        <dbReference type="Proteomes" id="UP000029665"/>
    </source>
</evidence>
<dbReference type="OrthoDB" id="3149711at2759"/>
<dbReference type="Proteomes" id="UP000029665">
    <property type="component" value="Unassembled WGS sequence"/>
</dbReference>
<organism evidence="1 2">
    <name type="scientific">Pycnoporus cinnabarinus</name>
    <name type="common">Cinnabar-red polypore</name>
    <name type="synonym">Trametes cinnabarina</name>
    <dbReference type="NCBI Taxonomy" id="5643"/>
    <lineage>
        <taxon>Eukaryota</taxon>
        <taxon>Fungi</taxon>
        <taxon>Dikarya</taxon>
        <taxon>Basidiomycota</taxon>
        <taxon>Agaricomycotina</taxon>
        <taxon>Agaricomycetes</taxon>
        <taxon>Polyporales</taxon>
        <taxon>Polyporaceae</taxon>
        <taxon>Trametes</taxon>
    </lineage>
</organism>
<dbReference type="HOGENOM" id="CLU_033251_0_0_1"/>
<keyword evidence="2" id="KW-1185">Reference proteome</keyword>
<proteinExistence type="predicted"/>
<comment type="caution">
    <text evidence="1">The sequence shown here is derived from an EMBL/GenBank/DDBJ whole genome shotgun (WGS) entry which is preliminary data.</text>
</comment>
<evidence type="ECO:0000313" key="1">
    <source>
        <dbReference type="EMBL" id="CDO73484.1"/>
    </source>
</evidence>